<dbReference type="Gramene" id="TKW18527">
    <property type="protein sequence ID" value="TKW18527"/>
    <property type="gene ID" value="SEVIR_5G436900v2"/>
</dbReference>
<dbReference type="PANTHER" id="PTHR46038">
    <property type="entry name" value="EXPRESSED PROTEIN-RELATED"/>
    <property type="match status" value="1"/>
</dbReference>
<dbReference type="Pfam" id="PF03407">
    <property type="entry name" value="Nucleotid_trans"/>
    <property type="match status" value="1"/>
</dbReference>
<evidence type="ECO:0000313" key="2">
    <source>
        <dbReference type="EMBL" id="TKW18527.1"/>
    </source>
</evidence>
<dbReference type="Proteomes" id="UP000298652">
    <property type="component" value="Chromosome 5"/>
</dbReference>
<proteinExistence type="predicted"/>
<evidence type="ECO:0000259" key="1">
    <source>
        <dbReference type="Pfam" id="PF03407"/>
    </source>
</evidence>
<reference evidence="2" key="1">
    <citation type="submission" date="2019-03" db="EMBL/GenBank/DDBJ databases">
        <title>WGS assembly of Setaria viridis.</title>
        <authorList>
            <person name="Huang P."/>
            <person name="Jenkins J."/>
            <person name="Grimwood J."/>
            <person name="Barry K."/>
            <person name="Healey A."/>
            <person name="Mamidi S."/>
            <person name="Sreedasyam A."/>
            <person name="Shu S."/>
            <person name="Feldman M."/>
            <person name="Wu J."/>
            <person name="Yu Y."/>
            <person name="Chen C."/>
            <person name="Johnson J."/>
            <person name="Rokhsar D."/>
            <person name="Baxter I."/>
            <person name="Schmutz J."/>
            <person name="Brutnell T."/>
            <person name="Kellogg E."/>
        </authorList>
    </citation>
    <scope>NUCLEOTIDE SEQUENCE [LARGE SCALE GENOMIC DNA]</scope>
</reference>
<feature type="domain" description="Nucleotide-diphospho-sugar transferase" evidence="1">
    <location>
        <begin position="140"/>
        <end position="339"/>
    </location>
</feature>
<keyword evidence="3" id="KW-1185">Reference proteome</keyword>
<dbReference type="InterPro" id="IPR044821">
    <property type="entry name" value="At1g28695/At4g15970-like"/>
</dbReference>
<dbReference type="OMA" id="VHANCCM"/>
<dbReference type="AlphaFoldDB" id="A0A4U6V454"/>
<gene>
    <name evidence="2" type="ORF">SEVIR_5G436900v2</name>
</gene>
<organism evidence="2 3">
    <name type="scientific">Setaria viridis</name>
    <name type="common">Green bristlegrass</name>
    <name type="synonym">Setaria italica subsp. viridis</name>
    <dbReference type="NCBI Taxonomy" id="4556"/>
    <lineage>
        <taxon>Eukaryota</taxon>
        <taxon>Viridiplantae</taxon>
        <taxon>Streptophyta</taxon>
        <taxon>Embryophyta</taxon>
        <taxon>Tracheophyta</taxon>
        <taxon>Spermatophyta</taxon>
        <taxon>Magnoliopsida</taxon>
        <taxon>Liliopsida</taxon>
        <taxon>Poales</taxon>
        <taxon>Poaceae</taxon>
        <taxon>PACMAD clade</taxon>
        <taxon>Panicoideae</taxon>
        <taxon>Panicodae</taxon>
        <taxon>Paniceae</taxon>
        <taxon>Cenchrinae</taxon>
        <taxon>Setaria</taxon>
    </lineage>
</organism>
<dbReference type="PANTHER" id="PTHR46038:SF24">
    <property type="entry name" value="NUCLEOTIDE-DIPHOSPHO-SUGAR TRANSFERASE DOMAIN-CONTAINING PROTEIN"/>
    <property type="match status" value="1"/>
</dbReference>
<name>A0A4U6V454_SETVI</name>
<dbReference type="EMBL" id="CM016556">
    <property type="protein sequence ID" value="TKW18527.1"/>
    <property type="molecule type" value="Genomic_DNA"/>
</dbReference>
<protein>
    <recommendedName>
        <fullName evidence="1">Nucleotide-diphospho-sugar transferase domain-containing protein</fullName>
    </recommendedName>
</protein>
<accession>A0A4U6V454</accession>
<sequence>MGPGSGGKLPQSGSHAVSFLLGAALPTALLFLLASDRLGEGLSTISASWRGNGTTTTVLPQIAPANNKPPAAGTLAAADDRAAPTQDHEVEFAGLAELLRKVAMEDRTVIMTSVNEVWTRPNSLLDIFLGGFRNGEDTAHLVDHVLIVTVDASSYRGCKAVHPHCYLLEVKSMDMNRARTFGTREYVEMIWLKLSIQQRVLELGYNFLFTDADILWLRNPFQHISVYADMSCSLDNSKMAPALLDCENNVGFYYMKSTNRSVAMIKYWRAARARFDGDPIEQVVFNTIKHELISELGARIQPLETEYISGFCDFQDRLDKVCTVHANCCMGLENKVSDLKNVAADWKNYTSLPPEERKKVDIKVTAPSNCRKSMGWT</sequence>
<evidence type="ECO:0000313" key="3">
    <source>
        <dbReference type="Proteomes" id="UP000298652"/>
    </source>
</evidence>
<dbReference type="InterPro" id="IPR005069">
    <property type="entry name" value="Nucl-diP-sugar_transferase"/>
</dbReference>